<dbReference type="InterPro" id="IPR010359">
    <property type="entry name" value="IrrE_HExxH"/>
</dbReference>
<dbReference type="EMBL" id="SNZR01000013">
    <property type="protein sequence ID" value="TDR90249.1"/>
    <property type="molecule type" value="Genomic_DNA"/>
</dbReference>
<dbReference type="Pfam" id="PF06114">
    <property type="entry name" value="Peptidase_M78"/>
    <property type="match status" value="1"/>
</dbReference>
<dbReference type="GO" id="GO:0003700">
    <property type="term" value="F:DNA-binding transcription factor activity"/>
    <property type="evidence" value="ECO:0007669"/>
    <property type="project" value="TreeGrafter"/>
</dbReference>
<dbReference type="Gene3D" id="1.10.260.40">
    <property type="entry name" value="lambda repressor-like DNA-binding domains"/>
    <property type="match status" value="1"/>
</dbReference>
<name>A0A4V3DXV8_9HYPH</name>
<dbReference type="CDD" id="cd00093">
    <property type="entry name" value="HTH_XRE"/>
    <property type="match status" value="1"/>
</dbReference>
<keyword evidence="4" id="KW-0804">Transcription</keyword>
<dbReference type="PROSITE" id="PS50943">
    <property type="entry name" value="HTH_CROC1"/>
    <property type="match status" value="1"/>
</dbReference>
<dbReference type="Pfam" id="PF01381">
    <property type="entry name" value="HTH_3"/>
    <property type="match status" value="1"/>
</dbReference>
<keyword evidence="2" id="KW-0805">Transcription regulation</keyword>
<proteinExistence type="inferred from homology"/>
<dbReference type="InterPro" id="IPR026281">
    <property type="entry name" value="HTH_RamB"/>
</dbReference>
<dbReference type="Pfam" id="PF09856">
    <property type="entry name" value="ScfRs"/>
    <property type="match status" value="1"/>
</dbReference>
<dbReference type="RefSeq" id="WP_133771486.1">
    <property type="nucleotide sequence ID" value="NZ_SNZR01000013.1"/>
</dbReference>
<accession>A0A4V3DXV8</accession>
<dbReference type="InterPro" id="IPR010982">
    <property type="entry name" value="Lambda_DNA-bd_dom_sf"/>
</dbReference>
<dbReference type="PANTHER" id="PTHR46797:SF23">
    <property type="entry name" value="HTH-TYPE TRANSCRIPTIONAL REGULATOR SUTR"/>
    <property type="match status" value="1"/>
</dbReference>
<dbReference type="Proteomes" id="UP000295122">
    <property type="component" value="Unassembled WGS sequence"/>
</dbReference>
<dbReference type="PANTHER" id="PTHR46797">
    <property type="entry name" value="HTH-TYPE TRANSCRIPTIONAL REGULATOR"/>
    <property type="match status" value="1"/>
</dbReference>
<keyword evidence="7" id="KW-1185">Reference proteome</keyword>
<dbReference type="GO" id="GO:0005829">
    <property type="term" value="C:cytosol"/>
    <property type="evidence" value="ECO:0007669"/>
    <property type="project" value="TreeGrafter"/>
</dbReference>
<evidence type="ECO:0000256" key="2">
    <source>
        <dbReference type="ARBA" id="ARBA00023015"/>
    </source>
</evidence>
<reference evidence="6 7" key="1">
    <citation type="submission" date="2019-03" db="EMBL/GenBank/DDBJ databases">
        <title>Genomic Encyclopedia of Type Strains, Phase IV (KMG-IV): sequencing the most valuable type-strain genomes for metagenomic binning, comparative biology and taxonomic classification.</title>
        <authorList>
            <person name="Goeker M."/>
        </authorList>
    </citation>
    <scope>NUCLEOTIDE SEQUENCE [LARGE SCALE GENOMIC DNA]</scope>
    <source>
        <strain evidence="6 7">DSM 25903</strain>
    </source>
</reference>
<evidence type="ECO:0000313" key="7">
    <source>
        <dbReference type="Proteomes" id="UP000295122"/>
    </source>
</evidence>
<sequence>MKTFAGIRLRRLREERHLTQAVLAKTIGISPSYLNQLEKNQRPLTVAVLLKLTSALGVDAQLFSDDDEARMLSALRDVVADMAPEIQIATAELREIATQMPAVGRLIQSLHSRYRGAVEQADALSAGLGEDRQAAGFRPTPFEEVRDVFAAHRNHFPTLDEAAEAIGQGWLSPERSVAGLRERLSSRHGIRIVSWEGEEPTALRAFEPASRVLRLSARLRPGQQAFQLATQLAFLEMADELDRLVGEARLTSEESRKLLRVGLANYFAGALILPYGPFLAAAEAQRYDIEALSAGFGHGFETICHRLSTLQRPGARGVPFFFIRVDRAGNISKRQSATDFHFSRVGGTCPLWNVYGAFELPGRILTQLAAMPDGRTYLWLARTVSRSGGGYGRTGRTFAIGLGCDVQHAERLVYSRGLDLVERHAATPIGMGCKICERPGCAQRAFPAVGRPLIIDEQIGGLAPYAAHPV</sequence>
<dbReference type="InterPro" id="IPR001387">
    <property type="entry name" value="Cro/C1-type_HTH"/>
</dbReference>
<evidence type="ECO:0000259" key="5">
    <source>
        <dbReference type="PROSITE" id="PS50943"/>
    </source>
</evidence>
<evidence type="ECO:0000313" key="6">
    <source>
        <dbReference type="EMBL" id="TDR90249.1"/>
    </source>
</evidence>
<comment type="caution">
    <text evidence="6">The sequence shown here is derived from an EMBL/GenBank/DDBJ whole genome shotgun (WGS) entry which is preliminary data.</text>
</comment>
<comment type="similarity">
    <text evidence="1">Belongs to the short-chain fatty acyl-CoA assimilation regulator (ScfR) family.</text>
</comment>
<evidence type="ECO:0000256" key="3">
    <source>
        <dbReference type="ARBA" id="ARBA00023125"/>
    </source>
</evidence>
<dbReference type="InterPro" id="IPR050807">
    <property type="entry name" value="TransReg_Diox_bact_type"/>
</dbReference>
<dbReference type="AlphaFoldDB" id="A0A4V3DXV8"/>
<dbReference type="InterPro" id="IPR018653">
    <property type="entry name" value="ScfR_C"/>
</dbReference>
<dbReference type="SMART" id="SM00530">
    <property type="entry name" value="HTH_XRE"/>
    <property type="match status" value="1"/>
</dbReference>
<evidence type="ECO:0000256" key="1">
    <source>
        <dbReference type="ARBA" id="ARBA00007227"/>
    </source>
</evidence>
<organism evidence="6 7">
    <name type="scientific">Enterovirga rhinocerotis</name>
    <dbReference type="NCBI Taxonomy" id="1339210"/>
    <lineage>
        <taxon>Bacteria</taxon>
        <taxon>Pseudomonadati</taxon>
        <taxon>Pseudomonadota</taxon>
        <taxon>Alphaproteobacteria</taxon>
        <taxon>Hyphomicrobiales</taxon>
        <taxon>Methylobacteriaceae</taxon>
        <taxon>Enterovirga</taxon>
    </lineage>
</organism>
<evidence type="ECO:0000256" key="4">
    <source>
        <dbReference type="ARBA" id="ARBA00023163"/>
    </source>
</evidence>
<dbReference type="PIRSF" id="PIRSF019251">
    <property type="entry name" value="Rv0465c"/>
    <property type="match status" value="1"/>
</dbReference>
<gene>
    <name evidence="6" type="ORF">EV668_3091</name>
</gene>
<dbReference type="GO" id="GO:0003677">
    <property type="term" value="F:DNA binding"/>
    <property type="evidence" value="ECO:0007669"/>
    <property type="project" value="UniProtKB-KW"/>
</dbReference>
<dbReference type="SUPFAM" id="SSF47413">
    <property type="entry name" value="lambda repressor-like DNA-binding domains"/>
    <property type="match status" value="1"/>
</dbReference>
<keyword evidence="3" id="KW-0238">DNA-binding</keyword>
<feature type="domain" description="HTH cro/C1-type" evidence="5">
    <location>
        <begin position="9"/>
        <end position="63"/>
    </location>
</feature>
<dbReference type="OrthoDB" id="1123084at2"/>
<protein>
    <recommendedName>
        <fullName evidence="5">HTH cro/C1-type domain-containing protein</fullName>
    </recommendedName>
</protein>